<dbReference type="EMBL" id="CABVGY010000005">
    <property type="protein sequence ID" value="VVM61331.1"/>
    <property type="molecule type" value="Genomic_DNA"/>
</dbReference>
<name>A0A5E6QZR0_PSEFL</name>
<dbReference type="AlphaFoldDB" id="A0A5E6QZR0"/>
<evidence type="ECO:0000313" key="3">
    <source>
        <dbReference type="Proteomes" id="UP000326729"/>
    </source>
</evidence>
<dbReference type="OrthoDB" id="6942177at2"/>
<reference evidence="2 3" key="1">
    <citation type="submission" date="2019-09" db="EMBL/GenBank/DDBJ databases">
        <authorList>
            <person name="Chandra G."/>
            <person name="Truman W A."/>
        </authorList>
    </citation>
    <scope>NUCLEOTIDE SEQUENCE [LARGE SCALE GENOMIC DNA]</scope>
    <source>
        <strain evidence="2">PS659</strain>
    </source>
</reference>
<sequence length="205" mass="23618" precursor="true">MSLMNRLGWRRVALAVAVALLLTEAAIQTLSDEPEIALVIGEPWEHMRKRSSAKIDPAITGHFWGRMPKSDARLRFIDPEYGFVTPLARYFTVTFNRDESINGVHMSPQIEPLLLDDTLKVVLDLQDQLRAAGWTPIRIEEDPPFADTPQWRARLRDVNKGGTSYWHAQDKYQVMLVVHRFKDKKRPTEERYLITLALATPWTNP</sequence>
<organism evidence="2 3">
    <name type="scientific">Pseudomonas fluorescens</name>
    <dbReference type="NCBI Taxonomy" id="294"/>
    <lineage>
        <taxon>Bacteria</taxon>
        <taxon>Pseudomonadati</taxon>
        <taxon>Pseudomonadota</taxon>
        <taxon>Gammaproteobacteria</taxon>
        <taxon>Pseudomonadales</taxon>
        <taxon>Pseudomonadaceae</taxon>
        <taxon>Pseudomonas</taxon>
    </lineage>
</organism>
<dbReference type="Proteomes" id="UP000326729">
    <property type="component" value="Unassembled WGS sequence"/>
</dbReference>
<evidence type="ECO:0000256" key="1">
    <source>
        <dbReference type="SAM" id="SignalP"/>
    </source>
</evidence>
<proteinExistence type="predicted"/>
<protein>
    <submittedName>
        <fullName evidence="2">Uncharacterized protein</fullName>
    </submittedName>
</protein>
<keyword evidence="1" id="KW-0732">Signal</keyword>
<evidence type="ECO:0000313" key="2">
    <source>
        <dbReference type="EMBL" id="VVM61331.1"/>
    </source>
</evidence>
<accession>A0A5E6QZR0</accession>
<feature type="signal peptide" evidence="1">
    <location>
        <begin position="1"/>
        <end position="25"/>
    </location>
</feature>
<gene>
    <name evidence="2" type="ORF">PS659_01335</name>
</gene>
<dbReference type="RefSeq" id="WP_150715404.1">
    <property type="nucleotide sequence ID" value="NZ_CABVGY010000005.1"/>
</dbReference>
<feature type="chain" id="PRO_5023074231" evidence="1">
    <location>
        <begin position="26"/>
        <end position="205"/>
    </location>
</feature>